<evidence type="ECO:0000313" key="5">
    <source>
        <dbReference type="EMBL" id="AFM04679.1"/>
    </source>
</evidence>
<evidence type="ECO:0000256" key="3">
    <source>
        <dbReference type="SAM" id="Phobius"/>
    </source>
</evidence>
<dbReference type="AlphaFoldDB" id="I4AL44"/>
<organism evidence="5 6">
    <name type="scientific">Bernardetia litoralis (strain ATCC 23117 / DSM 6794 / NBRC 15988 / NCIMB 1366 / Fx l1 / Sio-4)</name>
    <name type="common">Flexibacter litoralis</name>
    <dbReference type="NCBI Taxonomy" id="880071"/>
    <lineage>
        <taxon>Bacteria</taxon>
        <taxon>Pseudomonadati</taxon>
        <taxon>Bacteroidota</taxon>
        <taxon>Cytophagia</taxon>
        <taxon>Cytophagales</taxon>
        <taxon>Bernardetiaceae</taxon>
        <taxon>Bernardetia</taxon>
    </lineage>
</organism>
<reference evidence="6" key="1">
    <citation type="submission" date="2012-06" db="EMBL/GenBank/DDBJ databases">
        <title>The complete genome of Flexibacter litoralis DSM 6794.</title>
        <authorList>
            <person name="Lucas S."/>
            <person name="Copeland A."/>
            <person name="Lapidus A."/>
            <person name="Glavina del Rio T."/>
            <person name="Dalin E."/>
            <person name="Tice H."/>
            <person name="Bruce D."/>
            <person name="Goodwin L."/>
            <person name="Pitluck S."/>
            <person name="Peters L."/>
            <person name="Ovchinnikova G."/>
            <person name="Lu M."/>
            <person name="Kyrpides N."/>
            <person name="Mavromatis K."/>
            <person name="Ivanova N."/>
            <person name="Brettin T."/>
            <person name="Detter J.C."/>
            <person name="Han C."/>
            <person name="Larimer F."/>
            <person name="Land M."/>
            <person name="Hauser L."/>
            <person name="Markowitz V."/>
            <person name="Cheng J.-F."/>
            <person name="Hugenholtz P."/>
            <person name="Woyke T."/>
            <person name="Wu D."/>
            <person name="Spring S."/>
            <person name="Lang E."/>
            <person name="Kopitz M."/>
            <person name="Brambilla E."/>
            <person name="Klenk H.-P."/>
            <person name="Eisen J.A."/>
        </authorList>
    </citation>
    <scope>NUCLEOTIDE SEQUENCE [LARGE SCALE GENOMIC DNA]</scope>
    <source>
        <strain evidence="6">ATCC 23117 / DSM 6794 / NBRC 15988 / NCIMB 1366 / Sio-4</strain>
    </source>
</reference>
<dbReference type="Pfam" id="PF07695">
    <property type="entry name" value="7TMR-DISM_7TM"/>
    <property type="match status" value="1"/>
</dbReference>
<dbReference type="PANTHER" id="PTHR43156">
    <property type="entry name" value="STAGE II SPORULATION PROTEIN E-RELATED"/>
    <property type="match status" value="1"/>
</dbReference>
<dbReference type="KEGG" id="fli:Fleli_2306"/>
<keyword evidence="1" id="KW-0378">Hydrolase</keyword>
<dbReference type="Pfam" id="PF07228">
    <property type="entry name" value="SpoIIE"/>
    <property type="match status" value="1"/>
</dbReference>
<dbReference type="RefSeq" id="WP_014798125.1">
    <property type="nucleotide sequence ID" value="NC_018018.1"/>
</dbReference>
<keyword evidence="3" id="KW-0812">Transmembrane</keyword>
<dbReference type="EMBL" id="CP003345">
    <property type="protein sequence ID" value="AFM04679.1"/>
    <property type="molecule type" value="Genomic_DNA"/>
</dbReference>
<keyword evidence="6" id="KW-1185">Reference proteome</keyword>
<dbReference type="Gene3D" id="3.60.40.10">
    <property type="entry name" value="PPM-type phosphatase domain"/>
    <property type="match status" value="1"/>
</dbReference>
<dbReference type="Pfam" id="PF07696">
    <property type="entry name" value="7TMR-DISMED2"/>
    <property type="match status" value="1"/>
</dbReference>
<keyword evidence="3" id="KW-1133">Transmembrane helix</keyword>
<dbReference type="InterPro" id="IPR052016">
    <property type="entry name" value="Bact_Sigma-Reg"/>
</dbReference>
<feature type="coiled-coil region" evidence="2">
    <location>
        <begin position="386"/>
        <end position="495"/>
    </location>
</feature>
<feature type="transmembrane region" description="Helical" evidence="3">
    <location>
        <begin position="364"/>
        <end position="383"/>
    </location>
</feature>
<dbReference type="STRING" id="880071.Fleli_2306"/>
<dbReference type="SMART" id="SM00331">
    <property type="entry name" value="PP2C_SIG"/>
    <property type="match status" value="1"/>
</dbReference>
<evidence type="ECO:0000259" key="4">
    <source>
        <dbReference type="SMART" id="SM00331"/>
    </source>
</evidence>
<dbReference type="InterPro" id="IPR036259">
    <property type="entry name" value="MFS_trans_sf"/>
</dbReference>
<dbReference type="eggNOG" id="COG2208">
    <property type="taxonomic scope" value="Bacteria"/>
</dbReference>
<dbReference type="HOGENOM" id="CLU_014980_0_0_10"/>
<dbReference type="PANTHER" id="PTHR43156:SF9">
    <property type="entry name" value="HAMP DOMAIN-CONTAINING PROTEIN"/>
    <property type="match status" value="1"/>
</dbReference>
<dbReference type="Gene3D" id="2.60.40.2380">
    <property type="match status" value="1"/>
</dbReference>
<feature type="transmembrane region" description="Helical" evidence="3">
    <location>
        <begin position="308"/>
        <end position="326"/>
    </location>
</feature>
<dbReference type="eggNOG" id="COG1196">
    <property type="taxonomic scope" value="Bacteria"/>
</dbReference>
<evidence type="ECO:0000313" key="6">
    <source>
        <dbReference type="Proteomes" id="UP000006054"/>
    </source>
</evidence>
<dbReference type="GO" id="GO:0016791">
    <property type="term" value="F:phosphatase activity"/>
    <property type="evidence" value="ECO:0007669"/>
    <property type="project" value="TreeGrafter"/>
</dbReference>
<dbReference type="SUPFAM" id="SSF103473">
    <property type="entry name" value="MFS general substrate transporter"/>
    <property type="match status" value="1"/>
</dbReference>
<feature type="transmembrane region" description="Helical" evidence="3">
    <location>
        <begin position="184"/>
        <end position="205"/>
    </location>
</feature>
<dbReference type="InterPro" id="IPR011623">
    <property type="entry name" value="7TMR_DISM_rcpt_extracell_dom1"/>
</dbReference>
<dbReference type="InterPro" id="IPR011622">
    <property type="entry name" value="7TMR_DISM_rcpt_extracell_dom2"/>
</dbReference>
<keyword evidence="3" id="KW-0472">Membrane</keyword>
<feature type="transmembrane region" description="Helical" evidence="3">
    <location>
        <begin position="279"/>
        <end position="302"/>
    </location>
</feature>
<protein>
    <submittedName>
        <fullName evidence="5">Serine phosphatase RsbU, regulator of sigma subunit</fullName>
    </submittedName>
</protein>
<feature type="transmembrane region" description="Helical" evidence="3">
    <location>
        <begin position="244"/>
        <end position="267"/>
    </location>
</feature>
<evidence type="ECO:0000256" key="1">
    <source>
        <dbReference type="ARBA" id="ARBA00022801"/>
    </source>
</evidence>
<proteinExistence type="predicted"/>
<dbReference type="SUPFAM" id="SSF81606">
    <property type="entry name" value="PP2C-like"/>
    <property type="match status" value="1"/>
</dbReference>
<keyword evidence="2" id="KW-0175">Coiled coil</keyword>
<dbReference type="OrthoDB" id="613787at2"/>
<dbReference type="InterPro" id="IPR036457">
    <property type="entry name" value="PPM-type-like_dom_sf"/>
</dbReference>
<dbReference type="Proteomes" id="UP000006054">
    <property type="component" value="Chromosome"/>
</dbReference>
<name>I4AL44_BERLS</name>
<accession>I4AL44</accession>
<feature type="transmembrane region" description="Helical" evidence="3">
    <location>
        <begin position="212"/>
        <end position="229"/>
    </location>
</feature>
<dbReference type="InterPro" id="IPR001932">
    <property type="entry name" value="PPM-type_phosphatase-like_dom"/>
</dbReference>
<feature type="domain" description="PPM-type phosphatase" evidence="4">
    <location>
        <begin position="529"/>
        <end position="757"/>
    </location>
</feature>
<evidence type="ECO:0000256" key="2">
    <source>
        <dbReference type="SAM" id="Coils"/>
    </source>
</evidence>
<gene>
    <name evidence="5" type="ordered locus">Fleli_2306</name>
</gene>
<sequence length="758" mass="86978">MKYIYIYIVLAYFISYSVQSQNIISFSEETELIELDGKKVTFFEDKDHAYTLEQVLSQSDTLFKEVEQDIPNFANTTSTIWGKFSVRNSTQKELLFELANPLLDNLTFFYPNSTNSYEKLELGAKQIFSTRPFQLNNFVIPLAFENDNQTKTYYFKILSEYPIELPMKIATSKKITETNHIHDVLYGIYFGFLIVMSLYNFFIFLSTRDKTYFYYILYISSIVILYGNFKGYSFEFLWGSTPSLNYYIPTLVSLISIFILLFSTSFLDTKKNFRKTHITAYVLMGIFAIPIILNFAGLYAVAAPLSQLFSLLLSFYILFIAFYSYFKGVKIARFFALAWFVFLIGIIIFMLQVLGVIASTPLTQNATIIGSAIEVVLLSFALADRINVYKKQKEEAQQEALEKTKENEKLVTEQNKVLEVKVKEATEELSISNEELNSTNEELNAMLETVQEQKDTIEERSTEIEAINEEVKATNEELNSTNEELSSTVETVKKQNKIIADSNRSITDSLRYAQTIQDAILPFEERMDSHLKDYFTFYRPKDIVSGDFYWLTDLKGKIYLAVADCTGHGVPGAFMSMIGSAALDALVDRNELEQPDKILEELHLTIQKALKQKNSTNDDGMDVGLCVLEYLPNGECKILFSGAKRPFYYYKQATQEFLEIKGTRQSIGGYSKKQRHVFEVNEIILEKGDCFYLCSDGYVDQNDKNDNKFGSPNLKKLIHDIAPLSMEKQGDIIKQKFDEHKGEEAQRDDIAFIGVRVS</sequence>
<feature type="transmembrane region" description="Helical" evidence="3">
    <location>
        <begin position="338"/>
        <end position="358"/>
    </location>
</feature>